<dbReference type="AlphaFoldDB" id="A0A561UV25"/>
<feature type="region of interest" description="Disordered" evidence="1">
    <location>
        <begin position="1"/>
        <end position="31"/>
    </location>
</feature>
<feature type="compositionally biased region" description="Basic residues" evidence="1">
    <location>
        <begin position="22"/>
        <end position="31"/>
    </location>
</feature>
<proteinExistence type="predicted"/>
<dbReference type="Proteomes" id="UP000318186">
    <property type="component" value="Unassembled WGS sequence"/>
</dbReference>
<evidence type="ECO:0000313" key="2">
    <source>
        <dbReference type="EMBL" id="TWG03223.1"/>
    </source>
</evidence>
<accession>A0A561UV25</accession>
<sequence length="31" mass="3412">MDDPECTLLSQMGEGRNSQGTSKKRHYVGEG</sequence>
<comment type="caution">
    <text evidence="2">The sequence shown here is derived from an EMBL/GenBank/DDBJ whole genome shotgun (WGS) entry which is preliminary data.</text>
</comment>
<protein>
    <submittedName>
        <fullName evidence="2">Uncharacterized protein</fullName>
    </submittedName>
</protein>
<reference evidence="2 3" key="1">
    <citation type="submission" date="2019-06" db="EMBL/GenBank/DDBJ databases">
        <title>Sequencing the genomes of 1000 actinobacteria strains.</title>
        <authorList>
            <person name="Klenk H.-P."/>
        </authorList>
    </citation>
    <scope>NUCLEOTIDE SEQUENCE [LARGE SCALE GENOMIC DNA]</scope>
    <source>
        <strain evidence="2 3">DSM 42059</strain>
    </source>
</reference>
<evidence type="ECO:0000256" key="1">
    <source>
        <dbReference type="SAM" id="MobiDB-lite"/>
    </source>
</evidence>
<organism evidence="2 3">
    <name type="scientific">Streptomyces brevispora</name>
    <dbReference type="NCBI Taxonomy" id="887462"/>
    <lineage>
        <taxon>Bacteria</taxon>
        <taxon>Bacillati</taxon>
        <taxon>Actinomycetota</taxon>
        <taxon>Actinomycetes</taxon>
        <taxon>Kitasatosporales</taxon>
        <taxon>Streptomycetaceae</taxon>
        <taxon>Streptomyces</taxon>
    </lineage>
</organism>
<evidence type="ECO:0000313" key="3">
    <source>
        <dbReference type="Proteomes" id="UP000318186"/>
    </source>
</evidence>
<dbReference type="EMBL" id="VIWW01000001">
    <property type="protein sequence ID" value="TWG03223.1"/>
    <property type="molecule type" value="Genomic_DNA"/>
</dbReference>
<name>A0A561UV25_9ACTN</name>
<gene>
    <name evidence="2" type="ORF">FHX80_111643</name>
</gene>